<reference evidence="2 3" key="1">
    <citation type="submission" date="2021-03" db="EMBL/GenBank/DDBJ databases">
        <title>Genomic Encyclopedia of Type Strains, Phase IV (KMG-IV): sequencing the most valuable type-strain genomes for metagenomic binning, comparative biology and taxonomic classification.</title>
        <authorList>
            <person name="Goeker M."/>
        </authorList>
    </citation>
    <scope>NUCLEOTIDE SEQUENCE [LARGE SCALE GENOMIC DNA]</scope>
    <source>
        <strain evidence="2 3">DSM 28650</strain>
    </source>
</reference>
<dbReference type="EMBL" id="JAGGLL010000018">
    <property type="protein sequence ID" value="MBP2022606.1"/>
    <property type="molecule type" value="Genomic_DNA"/>
</dbReference>
<sequence length="119" mass="13641">MSFEALSEKIIHLEKRLLDPKIRKSAEELDKLLADEFIEYCTSGHVCNKQEVLDSLPDNEEVEIIPSNFIVRSLAQDVVLLNFETFNTSSGVTLRRSSIWKIINGTWQLFFHQGTKAKS</sequence>
<accession>A0ABS4K632</accession>
<dbReference type="Gene3D" id="3.10.450.50">
    <property type="match status" value="1"/>
</dbReference>
<gene>
    <name evidence="2" type="ORF">J2Z44_002429</name>
</gene>
<organism evidence="2 3">
    <name type="scientific">Clostridium punense</name>
    <dbReference type="NCBI Taxonomy" id="1054297"/>
    <lineage>
        <taxon>Bacteria</taxon>
        <taxon>Bacillati</taxon>
        <taxon>Bacillota</taxon>
        <taxon>Clostridia</taxon>
        <taxon>Eubacteriales</taxon>
        <taxon>Clostridiaceae</taxon>
        <taxon>Clostridium</taxon>
    </lineage>
</organism>
<evidence type="ECO:0000313" key="2">
    <source>
        <dbReference type="EMBL" id="MBP2022606.1"/>
    </source>
</evidence>
<dbReference type="InterPro" id="IPR032710">
    <property type="entry name" value="NTF2-like_dom_sf"/>
</dbReference>
<evidence type="ECO:0000259" key="1">
    <source>
        <dbReference type="Pfam" id="PF14534"/>
    </source>
</evidence>
<dbReference type="RefSeq" id="WP_021285220.1">
    <property type="nucleotide sequence ID" value="NZ_JAGGLL010000018.1"/>
</dbReference>
<dbReference type="InterPro" id="IPR027843">
    <property type="entry name" value="DUF4440"/>
</dbReference>
<dbReference type="Pfam" id="PF14534">
    <property type="entry name" value="DUF4440"/>
    <property type="match status" value="1"/>
</dbReference>
<name>A0ABS4K632_9CLOT</name>
<evidence type="ECO:0000313" key="3">
    <source>
        <dbReference type="Proteomes" id="UP001519308"/>
    </source>
</evidence>
<protein>
    <recommendedName>
        <fullName evidence="1">DUF4440 domain-containing protein</fullName>
    </recommendedName>
</protein>
<dbReference type="SUPFAM" id="SSF54427">
    <property type="entry name" value="NTF2-like"/>
    <property type="match status" value="1"/>
</dbReference>
<keyword evidence="3" id="KW-1185">Reference proteome</keyword>
<comment type="caution">
    <text evidence="2">The sequence shown here is derived from an EMBL/GenBank/DDBJ whole genome shotgun (WGS) entry which is preliminary data.</text>
</comment>
<feature type="domain" description="DUF4440" evidence="1">
    <location>
        <begin position="10"/>
        <end position="109"/>
    </location>
</feature>
<dbReference type="Proteomes" id="UP001519308">
    <property type="component" value="Unassembled WGS sequence"/>
</dbReference>
<proteinExistence type="predicted"/>